<proteinExistence type="predicted"/>
<gene>
    <name evidence="2" type="ORF">FOA19_15175</name>
</gene>
<evidence type="ECO:0000313" key="2">
    <source>
        <dbReference type="EMBL" id="KAA3438569.1"/>
    </source>
</evidence>
<sequence length="139" mass="15732">MIQKRLPAFFASAVLLLGTVAACTETSQLEEIVKPVPVEVTSGFPRVPVKVDTLLTLRVLYRPENGCGRYSRVDSVKTTQRTDMQIFAAYPIEEQNAICADVSNLNSFTFRFRTTTPGVHRFRFWQADNQYLLDSVVVR</sequence>
<dbReference type="RefSeq" id="WP_149091627.1">
    <property type="nucleotide sequence ID" value="NZ_VKKY01000002.1"/>
</dbReference>
<protein>
    <recommendedName>
        <fullName evidence="4">Lipoprotein</fullName>
    </recommendedName>
</protein>
<keyword evidence="3" id="KW-1185">Reference proteome</keyword>
<accession>A0A5B6TDM6</accession>
<evidence type="ECO:0000256" key="1">
    <source>
        <dbReference type="SAM" id="SignalP"/>
    </source>
</evidence>
<feature type="chain" id="PRO_5022910014" description="Lipoprotein" evidence="1">
    <location>
        <begin position="22"/>
        <end position="139"/>
    </location>
</feature>
<keyword evidence="1" id="KW-0732">Signal</keyword>
<reference evidence="2 3" key="1">
    <citation type="submission" date="2019-07" db="EMBL/GenBank/DDBJ databases">
        <title>Rufibacter sp. nov., isolated from lake sediment.</title>
        <authorList>
            <person name="Qu J.-H."/>
        </authorList>
    </citation>
    <scope>NUCLEOTIDE SEQUENCE [LARGE SCALE GENOMIC DNA]</scope>
    <source>
        <strain evidence="2 3">NBS58-1</strain>
    </source>
</reference>
<organism evidence="2 3">
    <name type="scientific">Rufibacter hautae</name>
    <dbReference type="NCBI Taxonomy" id="2595005"/>
    <lineage>
        <taxon>Bacteria</taxon>
        <taxon>Pseudomonadati</taxon>
        <taxon>Bacteroidota</taxon>
        <taxon>Cytophagia</taxon>
        <taxon>Cytophagales</taxon>
        <taxon>Hymenobacteraceae</taxon>
        <taxon>Rufibacter</taxon>
    </lineage>
</organism>
<dbReference type="PROSITE" id="PS51257">
    <property type="entry name" value="PROKAR_LIPOPROTEIN"/>
    <property type="match status" value="1"/>
</dbReference>
<dbReference type="OrthoDB" id="893802at2"/>
<dbReference type="AlphaFoldDB" id="A0A5B6TDM6"/>
<name>A0A5B6TDM6_9BACT</name>
<evidence type="ECO:0000313" key="3">
    <source>
        <dbReference type="Proteomes" id="UP000324133"/>
    </source>
</evidence>
<feature type="signal peptide" evidence="1">
    <location>
        <begin position="1"/>
        <end position="21"/>
    </location>
</feature>
<comment type="caution">
    <text evidence="2">The sequence shown here is derived from an EMBL/GenBank/DDBJ whole genome shotgun (WGS) entry which is preliminary data.</text>
</comment>
<evidence type="ECO:0008006" key="4">
    <source>
        <dbReference type="Google" id="ProtNLM"/>
    </source>
</evidence>
<dbReference type="EMBL" id="VKKY01000002">
    <property type="protein sequence ID" value="KAA3438569.1"/>
    <property type="molecule type" value="Genomic_DNA"/>
</dbReference>
<dbReference type="Proteomes" id="UP000324133">
    <property type="component" value="Unassembled WGS sequence"/>
</dbReference>